<dbReference type="GO" id="GO:0005886">
    <property type="term" value="C:plasma membrane"/>
    <property type="evidence" value="ECO:0007669"/>
    <property type="project" value="UniProtKB-SubCell"/>
</dbReference>
<feature type="transmembrane region" description="Helical" evidence="6">
    <location>
        <begin position="308"/>
        <end position="331"/>
    </location>
</feature>
<protein>
    <submittedName>
        <fullName evidence="7">Glycosyltransferase</fullName>
    </submittedName>
</protein>
<reference evidence="7 8" key="1">
    <citation type="submission" date="2019-04" db="EMBL/GenBank/DDBJ databases">
        <authorList>
            <person name="Feng G."/>
            <person name="Zhang J."/>
            <person name="Zhu H."/>
        </authorList>
    </citation>
    <scope>NUCLEOTIDE SEQUENCE [LARGE SCALE GENOMIC DNA]</scope>
    <source>
        <strain evidence="7 8">JCM 17223</strain>
    </source>
</reference>
<feature type="transmembrane region" description="Helical" evidence="6">
    <location>
        <begin position="36"/>
        <end position="59"/>
    </location>
</feature>
<comment type="caution">
    <text evidence="7">The sequence shown here is derived from an EMBL/GenBank/DDBJ whole genome shotgun (WGS) entry which is preliminary data.</text>
</comment>
<dbReference type="EMBL" id="SRLD01000007">
    <property type="protein sequence ID" value="TGE18334.1"/>
    <property type="molecule type" value="Genomic_DNA"/>
</dbReference>
<dbReference type="GO" id="GO:0016757">
    <property type="term" value="F:glycosyltransferase activity"/>
    <property type="evidence" value="ECO:0007669"/>
    <property type="project" value="UniProtKB-KW"/>
</dbReference>
<evidence type="ECO:0000256" key="6">
    <source>
        <dbReference type="SAM" id="Phobius"/>
    </source>
</evidence>
<feature type="transmembrane region" description="Helical" evidence="6">
    <location>
        <begin position="369"/>
        <end position="389"/>
    </location>
</feature>
<dbReference type="Pfam" id="PF13641">
    <property type="entry name" value="Glyco_tranf_2_3"/>
    <property type="match status" value="1"/>
</dbReference>
<keyword evidence="4 7" id="KW-0808">Transferase</keyword>
<gene>
    <name evidence="7" type="ORF">E5J99_05370</name>
</gene>
<keyword evidence="6" id="KW-1133">Transmembrane helix</keyword>
<evidence type="ECO:0000313" key="8">
    <source>
        <dbReference type="Proteomes" id="UP000297739"/>
    </source>
</evidence>
<accession>A0A4Z0PNK2</accession>
<dbReference type="OrthoDB" id="9800276at2"/>
<evidence type="ECO:0000256" key="4">
    <source>
        <dbReference type="ARBA" id="ARBA00022679"/>
    </source>
</evidence>
<proteinExistence type="predicted"/>
<dbReference type="PANTHER" id="PTHR43646:SF2">
    <property type="entry name" value="GLYCOSYLTRANSFERASE 2-LIKE DOMAIN-CONTAINING PROTEIN"/>
    <property type="match status" value="1"/>
</dbReference>
<sequence length="401" mass="44125">MTAARPAATCATYCPATWRTSLGRASGSSCFNICMLVILSAYFGLWFLVLATATLLFWARKREAPPAPPAPWPRVSILIAARNEEAALGRCLAAIRQLRYPAHLLEVLVGDDASTDQTRRVAEQAMQGYAGQFQCLSIVDNLGTARGKANVLAHLARQATTDFFFITDADITVPGGWIEALLPYARPEVGTVTGLTVVHGPRLFDRLQGLDWLLSLGLVQVVSDGGRPVTAMGNNMLVTRAAYEATGGYERLPFSVTEDFELFKAVLAQGFTFRNVFRPEVLAYSLPTSTPLRLLHQRRRWMRGVEALPGWLQGGLIFYAAFYPLLLLLAWLAGPLVALSVLAAKVLLQGVLAYGCYRRAGLRMPWHLLPAFEVYTVALTIGLTVFRLLPLSFEWKGRSYT</sequence>
<evidence type="ECO:0000256" key="5">
    <source>
        <dbReference type="ARBA" id="ARBA00023136"/>
    </source>
</evidence>
<evidence type="ECO:0000313" key="7">
    <source>
        <dbReference type="EMBL" id="TGE18334.1"/>
    </source>
</evidence>
<dbReference type="PANTHER" id="PTHR43646">
    <property type="entry name" value="GLYCOSYLTRANSFERASE"/>
    <property type="match status" value="1"/>
</dbReference>
<dbReference type="InterPro" id="IPR029044">
    <property type="entry name" value="Nucleotide-diphossugar_trans"/>
</dbReference>
<keyword evidence="3" id="KW-0328">Glycosyltransferase</keyword>
<keyword evidence="6" id="KW-0812">Transmembrane</keyword>
<keyword evidence="2" id="KW-1003">Cell membrane</keyword>
<organism evidence="7 8">
    <name type="scientific">Hymenobacter elongatus</name>
    <dbReference type="NCBI Taxonomy" id="877208"/>
    <lineage>
        <taxon>Bacteria</taxon>
        <taxon>Pseudomonadati</taxon>
        <taxon>Bacteroidota</taxon>
        <taxon>Cytophagia</taxon>
        <taxon>Cytophagales</taxon>
        <taxon>Hymenobacteraceae</taxon>
        <taxon>Hymenobacter</taxon>
    </lineage>
</organism>
<keyword evidence="5 6" id="KW-0472">Membrane</keyword>
<dbReference type="Gene3D" id="3.90.550.10">
    <property type="entry name" value="Spore Coat Polysaccharide Biosynthesis Protein SpsA, Chain A"/>
    <property type="match status" value="1"/>
</dbReference>
<evidence type="ECO:0000256" key="1">
    <source>
        <dbReference type="ARBA" id="ARBA00004236"/>
    </source>
</evidence>
<dbReference type="SUPFAM" id="SSF53448">
    <property type="entry name" value="Nucleotide-diphospho-sugar transferases"/>
    <property type="match status" value="1"/>
</dbReference>
<keyword evidence="8" id="KW-1185">Reference proteome</keyword>
<evidence type="ECO:0000256" key="2">
    <source>
        <dbReference type="ARBA" id="ARBA00022475"/>
    </source>
</evidence>
<evidence type="ECO:0000256" key="3">
    <source>
        <dbReference type="ARBA" id="ARBA00022676"/>
    </source>
</evidence>
<dbReference type="AlphaFoldDB" id="A0A4Z0PNK2"/>
<comment type="subcellular location">
    <subcellularLocation>
        <location evidence="1">Cell membrane</location>
    </subcellularLocation>
</comment>
<name>A0A4Z0PNK2_9BACT</name>
<feature type="transmembrane region" description="Helical" evidence="6">
    <location>
        <begin position="337"/>
        <end position="357"/>
    </location>
</feature>
<dbReference type="Proteomes" id="UP000297739">
    <property type="component" value="Unassembled WGS sequence"/>
</dbReference>